<comment type="function">
    <text evidence="8">Hydrolyzes ribosome-free peptidyl-tRNAs (with 1 or more amino acids incorporated), which drop off the ribosome during protein synthesis, or as a result of ribosome stalling.</text>
</comment>
<feature type="binding site" evidence="8">
    <location>
        <position position="64"/>
    </location>
    <ligand>
        <name>tRNA</name>
        <dbReference type="ChEBI" id="CHEBI:17843"/>
    </ligand>
</feature>
<dbReference type="HAMAP" id="MF_00083">
    <property type="entry name" value="Pept_tRNA_hydro_bact"/>
    <property type="match status" value="1"/>
</dbReference>
<dbReference type="PANTHER" id="PTHR17224:SF1">
    <property type="entry name" value="PEPTIDYL-TRNA HYDROLASE"/>
    <property type="match status" value="1"/>
</dbReference>
<dbReference type="GO" id="GO:0005737">
    <property type="term" value="C:cytoplasm"/>
    <property type="evidence" value="ECO:0007669"/>
    <property type="project" value="UniProtKB-SubCell"/>
</dbReference>
<keyword evidence="4 8" id="KW-0694">RNA-binding</keyword>
<dbReference type="NCBIfam" id="TIGR00447">
    <property type="entry name" value="pth"/>
    <property type="match status" value="1"/>
</dbReference>
<comment type="catalytic activity">
    <reaction evidence="6 8 9">
        <text>an N-acyl-L-alpha-aminoacyl-tRNA + H2O = an N-acyl-L-amino acid + a tRNA + H(+)</text>
        <dbReference type="Rhea" id="RHEA:54448"/>
        <dbReference type="Rhea" id="RHEA-COMP:10123"/>
        <dbReference type="Rhea" id="RHEA-COMP:13883"/>
        <dbReference type="ChEBI" id="CHEBI:15377"/>
        <dbReference type="ChEBI" id="CHEBI:15378"/>
        <dbReference type="ChEBI" id="CHEBI:59874"/>
        <dbReference type="ChEBI" id="CHEBI:78442"/>
        <dbReference type="ChEBI" id="CHEBI:138191"/>
        <dbReference type="EC" id="3.1.1.29"/>
    </reaction>
</comment>
<keyword evidence="2 8" id="KW-0820">tRNA-binding</keyword>
<comment type="subcellular location">
    <subcellularLocation>
        <location evidence="8">Cytoplasm</location>
    </subcellularLocation>
</comment>
<evidence type="ECO:0000256" key="4">
    <source>
        <dbReference type="ARBA" id="ARBA00022884"/>
    </source>
</evidence>
<reference evidence="11" key="1">
    <citation type="journal article" date="2014" name="Genome Announc.">
        <title>Draft Genome Sequences of Three Alkaliphilic Bacillus Strains, Bacillus wakoensis JCM 9140T, Bacillus akibai JCM 9157T, and Bacillus hemicellulosilyticus JCM 9152T.</title>
        <authorList>
            <person name="Yuki M."/>
            <person name="Oshima K."/>
            <person name="Suda W."/>
            <person name="Oshida Y."/>
            <person name="Kitamura K."/>
            <person name="Iida T."/>
            <person name="Hattori M."/>
            <person name="Ohkuma M."/>
        </authorList>
    </citation>
    <scope>NUCLEOTIDE SEQUENCE [LARGE SCALE GENOMIC DNA]</scope>
    <source>
        <strain evidence="11">JCM 9152</strain>
    </source>
</reference>
<sequence length="185" mass="20824">MKLIVGLGNPGEKYRGTRHNVGFDCIDYCAKELGIELNQLKFKSLYGKGLVNGEQVILMKPLTYMNLSGEAIRMIRDYYKLSIEDLVVIYDDMDLPPGKIRLRQKGSAGGHNGIKSTIQQLGTNEFNRIRIGINRPEPGQSIVNYVLGSYKPEEKEDVSNAVKQAAKAVEAWTEIPFIQVMNRFN</sequence>
<dbReference type="InterPro" id="IPR018171">
    <property type="entry name" value="Pept_tRNA_hydro_CS"/>
</dbReference>
<keyword evidence="3 8" id="KW-0378">Hydrolase</keyword>
<protein>
    <recommendedName>
        <fullName evidence="7 8">Peptidyl-tRNA hydrolase</fullName>
        <shortName evidence="8">Pth</shortName>
        <ecNumber evidence="1 8">3.1.1.29</ecNumber>
    </recommendedName>
</protein>
<evidence type="ECO:0000256" key="5">
    <source>
        <dbReference type="ARBA" id="ARBA00038063"/>
    </source>
</evidence>
<evidence type="ECO:0000256" key="3">
    <source>
        <dbReference type="ARBA" id="ARBA00022801"/>
    </source>
</evidence>
<dbReference type="InterPro" id="IPR036416">
    <property type="entry name" value="Pept_tRNA_hydro_sf"/>
</dbReference>
<evidence type="ECO:0000256" key="7">
    <source>
        <dbReference type="ARBA" id="ARBA00050038"/>
    </source>
</evidence>
<feature type="binding site" evidence="8">
    <location>
        <position position="14"/>
    </location>
    <ligand>
        <name>tRNA</name>
        <dbReference type="ChEBI" id="CHEBI:17843"/>
    </ligand>
</feature>
<feature type="active site" description="Proton acceptor" evidence="8">
    <location>
        <position position="19"/>
    </location>
</feature>
<gene>
    <name evidence="8" type="primary">pth</name>
    <name evidence="11" type="ORF">JCM9152_3233</name>
</gene>
<keyword evidence="12" id="KW-1185">Reference proteome</keyword>
<evidence type="ECO:0000256" key="9">
    <source>
        <dbReference type="RuleBase" id="RU000673"/>
    </source>
</evidence>
<accession>W4QJC7</accession>
<dbReference type="PANTHER" id="PTHR17224">
    <property type="entry name" value="PEPTIDYL-TRNA HYDROLASE"/>
    <property type="match status" value="1"/>
</dbReference>
<keyword evidence="8" id="KW-0963">Cytoplasm</keyword>
<dbReference type="SUPFAM" id="SSF53178">
    <property type="entry name" value="Peptidyl-tRNA hydrolase-like"/>
    <property type="match status" value="1"/>
</dbReference>
<dbReference type="GO" id="GO:0000049">
    <property type="term" value="F:tRNA binding"/>
    <property type="evidence" value="ECO:0007669"/>
    <property type="project" value="UniProtKB-UniRule"/>
</dbReference>
<comment type="subunit">
    <text evidence="8">Monomer.</text>
</comment>
<feature type="site" description="Stabilizes the basic form of H active site to accept a proton" evidence="8">
    <location>
        <position position="91"/>
    </location>
</feature>
<comment type="similarity">
    <text evidence="5 8 10">Belongs to the PTH family.</text>
</comment>
<comment type="function">
    <text evidence="8">Catalyzes the release of premature peptidyl moieties from peptidyl-tRNA molecules trapped in stalled 50S ribosomal subunits, and thus maintains levels of free tRNAs and 50S ribosomes.</text>
</comment>
<organism evidence="11 12">
    <name type="scientific">Halalkalibacter hemicellulosilyticusJCM 9152</name>
    <dbReference type="NCBI Taxonomy" id="1236971"/>
    <lineage>
        <taxon>Bacteria</taxon>
        <taxon>Bacillati</taxon>
        <taxon>Bacillota</taxon>
        <taxon>Bacilli</taxon>
        <taxon>Bacillales</taxon>
        <taxon>Bacillaceae</taxon>
        <taxon>Halalkalibacter</taxon>
    </lineage>
</organism>
<dbReference type="Gene3D" id="3.40.50.1470">
    <property type="entry name" value="Peptidyl-tRNA hydrolase"/>
    <property type="match status" value="1"/>
</dbReference>
<dbReference type="GO" id="GO:0072344">
    <property type="term" value="P:rescue of stalled ribosome"/>
    <property type="evidence" value="ECO:0007669"/>
    <property type="project" value="UniProtKB-UniRule"/>
</dbReference>
<dbReference type="EMBL" id="BAUU01000023">
    <property type="protein sequence ID" value="GAE31748.1"/>
    <property type="molecule type" value="Genomic_DNA"/>
</dbReference>
<evidence type="ECO:0000256" key="2">
    <source>
        <dbReference type="ARBA" id="ARBA00022555"/>
    </source>
</evidence>
<feature type="binding site" evidence="8">
    <location>
        <position position="112"/>
    </location>
    <ligand>
        <name>tRNA</name>
        <dbReference type="ChEBI" id="CHEBI:17843"/>
    </ligand>
</feature>
<dbReference type="OrthoDB" id="9800507at2"/>
<evidence type="ECO:0000256" key="10">
    <source>
        <dbReference type="RuleBase" id="RU004320"/>
    </source>
</evidence>
<dbReference type="PROSITE" id="PS01196">
    <property type="entry name" value="PEPT_TRNA_HYDROL_2"/>
    <property type="match status" value="1"/>
</dbReference>
<dbReference type="EC" id="3.1.1.29" evidence="1 8"/>
<dbReference type="RefSeq" id="WP_035345797.1">
    <property type="nucleotide sequence ID" value="NZ_BAUU01000023.1"/>
</dbReference>
<evidence type="ECO:0000256" key="1">
    <source>
        <dbReference type="ARBA" id="ARBA00013260"/>
    </source>
</evidence>
<proteinExistence type="inferred from homology"/>
<name>W4QJC7_9BACI</name>
<comment type="caution">
    <text evidence="11">The sequence shown here is derived from an EMBL/GenBank/DDBJ whole genome shotgun (WGS) entry which is preliminary data.</text>
</comment>
<feature type="binding site" evidence="8">
    <location>
        <position position="66"/>
    </location>
    <ligand>
        <name>tRNA</name>
        <dbReference type="ChEBI" id="CHEBI:17843"/>
    </ligand>
</feature>
<dbReference type="Proteomes" id="UP000018895">
    <property type="component" value="Unassembled WGS sequence"/>
</dbReference>
<feature type="site" description="Discriminates between blocked and unblocked aminoacyl-tRNA" evidence="8">
    <location>
        <position position="9"/>
    </location>
</feature>
<evidence type="ECO:0000256" key="8">
    <source>
        <dbReference type="HAMAP-Rule" id="MF_00083"/>
    </source>
</evidence>
<dbReference type="InterPro" id="IPR001328">
    <property type="entry name" value="Pept_tRNA_hydro"/>
</dbReference>
<evidence type="ECO:0000256" key="6">
    <source>
        <dbReference type="ARBA" id="ARBA00048707"/>
    </source>
</evidence>
<evidence type="ECO:0000313" key="12">
    <source>
        <dbReference type="Proteomes" id="UP000018895"/>
    </source>
</evidence>
<dbReference type="GO" id="GO:0004045">
    <property type="term" value="F:peptidyl-tRNA hydrolase activity"/>
    <property type="evidence" value="ECO:0007669"/>
    <property type="project" value="UniProtKB-UniRule"/>
</dbReference>
<dbReference type="Pfam" id="PF01195">
    <property type="entry name" value="Pept_tRNA_hydro"/>
    <property type="match status" value="1"/>
</dbReference>
<dbReference type="STRING" id="1236971.JCM9152_3233"/>
<dbReference type="PROSITE" id="PS01195">
    <property type="entry name" value="PEPT_TRNA_HYDROL_1"/>
    <property type="match status" value="1"/>
</dbReference>
<evidence type="ECO:0000313" key="11">
    <source>
        <dbReference type="EMBL" id="GAE31748.1"/>
    </source>
</evidence>
<dbReference type="FunFam" id="3.40.50.1470:FF:000001">
    <property type="entry name" value="Peptidyl-tRNA hydrolase"/>
    <property type="match status" value="1"/>
</dbReference>
<dbReference type="CDD" id="cd00462">
    <property type="entry name" value="PTH"/>
    <property type="match status" value="1"/>
</dbReference>
<dbReference type="GO" id="GO:0006515">
    <property type="term" value="P:protein quality control for misfolded or incompletely synthesized proteins"/>
    <property type="evidence" value="ECO:0007669"/>
    <property type="project" value="UniProtKB-UniRule"/>
</dbReference>
<dbReference type="AlphaFoldDB" id="W4QJC7"/>